<feature type="compositionally biased region" description="Basic and acidic residues" evidence="1">
    <location>
        <begin position="1"/>
        <end position="14"/>
    </location>
</feature>
<dbReference type="Proteomes" id="UP000324800">
    <property type="component" value="Unassembled WGS sequence"/>
</dbReference>
<name>A0A5J4UJC3_9EUKA</name>
<protein>
    <submittedName>
        <fullName evidence="2">Uncharacterized protein</fullName>
    </submittedName>
</protein>
<feature type="compositionally biased region" description="Basic and acidic residues" evidence="1">
    <location>
        <begin position="133"/>
        <end position="154"/>
    </location>
</feature>
<sequence>MKEKKVLSVEDQRNMKQKNKPSLKLENKGIKPVGYQPSGVYDTRSRQSYPSIAQNLILDQVQAQAIVKQILDNQVGVGDPSLIDISNVNARIAASQPGQYIPYPKSNYNALINQQSQNLGSNVLPLNQKEERELNIESGNEKEKEKELEKDKEFQTSSVPIQLSYDVLLDNQNIQPQQESESFLQYKLAEEQQQDLQLQQMLQENEAMNYKLGSMDWGRNSISKDPYSQKKIGMRYQEHNIPSYIQLNAPLTKAEKANKSKSKKNYIKEKEMDETIKAQKQLKKITRKVKPRKKSK</sequence>
<organism evidence="2 3">
    <name type="scientific">Streblomastix strix</name>
    <dbReference type="NCBI Taxonomy" id="222440"/>
    <lineage>
        <taxon>Eukaryota</taxon>
        <taxon>Metamonada</taxon>
        <taxon>Preaxostyla</taxon>
        <taxon>Oxymonadida</taxon>
        <taxon>Streblomastigidae</taxon>
        <taxon>Streblomastix</taxon>
    </lineage>
</organism>
<proteinExistence type="predicted"/>
<gene>
    <name evidence="2" type="ORF">EZS28_034462</name>
</gene>
<dbReference type="EMBL" id="SNRW01015812">
    <property type="protein sequence ID" value="KAA6370012.1"/>
    <property type="molecule type" value="Genomic_DNA"/>
</dbReference>
<feature type="region of interest" description="Disordered" evidence="1">
    <location>
        <begin position="1"/>
        <end position="31"/>
    </location>
</feature>
<evidence type="ECO:0000313" key="2">
    <source>
        <dbReference type="EMBL" id="KAA6370012.1"/>
    </source>
</evidence>
<evidence type="ECO:0000313" key="3">
    <source>
        <dbReference type="Proteomes" id="UP000324800"/>
    </source>
</evidence>
<dbReference type="AlphaFoldDB" id="A0A5J4UJC3"/>
<accession>A0A5J4UJC3</accession>
<evidence type="ECO:0000256" key="1">
    <source>
        <dbReference type="SAM" id="MobiDB-lite"/>
    </source>
</evidence>
<reference evidence="2 3" key="1">
    <citation type="submission" date="2019-03" db="EMBL/GenBank/DDBJ databases">
        <title>Single cell metagenomics reveals metabolic interactions within the superorganism composed of flagellate Streblomastix strix and complex community of Bacteroidetes bacteria on its surface.</title>
        <authorList>
            <person name="Treitli S.C."/>
            <person name="Kolisko M."/>
            <person name="Husnik F."/>
            <person name="Keeling P."/>
            <person name="Hampl V."/>
        </authorList>
    </citation>
    <scope>NUCLEOTIDE SEQUENCE [LARGE SCALE GENOMIC DNA]</scope>
    <source>
        <strain evidence="2">ST1C</strain>
    </source>
</reference>
<comment type="caution">
    <text evidence="2">The sequence shown here is derived from an EMBL/GenBank/DDBJ whole genome shotgun (WGS) entry which is preliminary data.</text>
</comment>
<feature type="region of interest" description="Disordered" evidence="1">
    <location>
        <begin position="133"/>
        <end position="155"/>
    </location>
</feature>